<evidence type="ECO:0000256" key="23">
    <source>
        <dbReference type="ARBA" id="ARBA00033406"/>
    </source>
</evidence>
<evidence type="ECO:0000256" key="6">
    <source>
        <dbReference type="ARBA" id="ARBA00012487"/>
    </source>
</evidence>
<accession>A0A806KRV7</accession>
<name>A0A806KRV7_9BACT</name>
<evidence type="ECO:0000256" key="3">
    <source>
        <dbReference type="ARBA" id="ARBA00005119"/>
    </source>
</evidence>
<evidence type="ECO:0000256" key="11">
    <source>
        <dbReference type="ARBA" id="ARBA00022692"/>
    </source>
</evidence>
<comment type="pathway">
    <text evidence="3">Phospholipid metabolism; CDP-diacylglycerol biosynthesis; CDP-diacylglycerol from sn-glycerol 3-phosphate: step 3/3.</text>
</comment>
<keyword evidence="8" id="KW-1003">Cell membrane</keyword>
<keyword evidence="11 24" id="KW-0812">Transmembrane</keyword>
<feature type="transmembrane region" description="Helical" evidence="24">
    <location>
        <begin position="82"/>
        <end position="102"/>
    </location>
</feature>
<dbReference type="AlphaFoldDB" id="A0A806KRV7"/>
<protein>
    <recommendedName>
        <fullName evidence="7">Phosphatidate cytidylyltransferase</fullName>
        <ecNumber evidence="6">2.7.7.41</ecNumber>
    </recommendedName>
    <alternativeName>
        <fullName evidence="20">CDP-DAG synthase</fullName>
    </alternativeName>
    <alternativeName>
        <fullName evidence="22">CDP-DG synthase</fullName>
    </alternativeName>
    <alternativeName>
        <fullName evidence="18">CDP-diacylglycerol synthase</fullName>
    </alternativeName>
    <alternativeName>
        <fullName evidence="21">CDP-diglyceride pyrophosphorylase</fullName>
    </alternativeName>
    <alternativeName>
        <fullName evidence="23">CDP-diglyceride synthase</fullName>
    </alternativeName>
    <alternativeName>
        <fullName evidence="19">CTP:phosphatidate cytidylyltransferase</fullName>
    </alternativeName>
</protein>
<comment type="pathway">
    <text evidence="4">Lipid metabolism.</text>
</comment>
<evidence type="ECO:0000256" key="17">
    <source>
        <dbReference type="ARBA" id="ARBA00023264"/>
    </source>
</evidence>
<evidence type="ECO:0000256" key="24">
    <source>
        <dbReference type="SAM" id="Phobius"/>
    </source>
</evidence>
<keyword evidence="10 25" id="KW-0808">Transferase</keyword>
<feature type="transmembrane region" description="Helical" evidence="24">
    <location>
        <begin position="50"/>
        <end position="70"/>
    </location>
</feature>
<keyword evidence="14" id="KW-0443">Lipid metabolism</keyword>
<evidence type="ECO:0000256" key="12">
    <source>
        <dbReference type="ARBA" id="ARBA00022695"/>
    </source>
</evidence>
<evidence type="ECO:0000256" key="20">
    <source>
        <dbReference type="ARBA" id="ARBA00032253"/>
    </source>
</evidence>
<dbReference type="GO" id="GO:0004605">
    <property type="term" value="F:phosphatidate cytidylyltransferase activity"/>
    <property type="evidence" value="ECO:0007669"/>
    <property type="project" value="UniProtKB-EC"/>
</dbReference>
<comment type="subcellular location">
    <subcellularLocation>
        <location evidence="2">Cell membrane</location>
        <topology evidence="2">Multi-pass membrane protein</topology>
    </subcellularLocation>
</comment>
<evidence type="ECO:0000256" key="15">
    <source>
        <dbReference type="ARBA" id="ARBA00023136"/>
    </source>
</evidence>
<keyword evidence="17" id="KW-1208">Phospholipid metabolism</keyword>
<feature type="transmembrane region" description="Helical" evidence="24">
    <location>
        <begin position="152"/>
        <end position="171"/>
    </location>
</feature>
<keyword evidence="12 25" id="KW-0548">Nucleotidyltransferase</keyword>
<evidence type="ECO:0000256" key="13">
    <source>
        <dbReference type="ARBA" id="ARBA00022989"/>
    </source>
</evidence>
<evidence type="ECO:0000256" key="8">
    <source>
        <dbReference type="ARBA" id="ARBA00022475"/>
    </source>
</evidence>
<feature type="transmembrane region" description="Helical" evidence="24">
    <location>
        <begin position="25"/>
        <end position="43"/>
    </location>
</feature>
<dbReference type="EMBL" id="JQ844255">
    <property type="protein sequence ID" value="AGS53879.1"/>
    <property type="molecule type" value="Genomic_DNA"/>
</dbReference>
<organism evidence="25">
    <name type="scientific">uncultured bacterium contig00154</name>
    <dbReference type="NCBI Taxonomy" id="1181592"/>
    <lineage>
        <taxon>Bacteria</taxon>
        <taxon>environmental samples</taxon>
    </lineage>
</organism>
<evidence type="ECO:0000256" key="2">
    <source>
        <dbReference type="ARBA" id="ARBA00004651"/>
    </source>
</evidence>
<reference evidence="25" key="1">
    <citation type="submission" date="2012-03" db="EMBL/GenBank/DDBJ databases">
        <title>Functional metagenomics reveals considerable lignocellulase gene clusters in the gut microbiome of a wood-feeding higher termite.</title>
        <authorList>
            <person name="Liu N."/>
        </authorList>
    </citation>
    <scope>NUCLEOTIDE SEQUENCE</scope>
</reference>
<keyword evidence="13 24" id="KW-1133">Transmembrane helix</keyword>
<evidence type="ECO:0000256" key="10">
    <source>
        <dbReference type="ARBA" id="ARBA00022679"/>
    </source>
</evidence>
<evidence type="ECO:0000256" key="21">
    <source>
        <dbReference type="ARBA" id="ARBA00032396"/>
    </source>
</evidence>
<evidence type="ECO:0000256" key="1">
    <source>
        <dbReference type="ARBA" id="ARBA00001698"/>
    </source>
</evidence>
<dbReference type="GO" id="GO:0016024">
    <property type="term" value="P:CDP-diacylglycerol biosynthetic process"/>
    <property type="evidence" value="ECO:0007669"/>
    <property type="project" value="TreeGrafter"/>
</dbReference>
<dbReference type="Pfam" id="PF01148">
    <property type="entry name" value="CTP_transf_1"/>
    <property type="match status" value="1"/>
</dbReference>
<keyword evidence="15 24" id="KW-0472">Membrane</keyword>
<evidence type="ECO:0000256" key="19">
    <source>
        <dbReference type="ARBA" id="ARBA00031825"/>
    </source>
</evidence>
<evidence type="ECO:0000256" key="16">
    <source>
        <dbReference type="ARBA" id="ARBA00023209"/>
    </source>
</evidence>
<evidence type="ECO:0000256" key="9">
    <source>
        <dbReference type="ARBA" id="ARBA00022516"/>
    </source>
</evidence>
<dbReference type="PANTHER" id="PTHR46382:SF1">
    <property type="entry name" value="PHOSPHATIDATE CYTIDYLYLTRANSFERASE"/>
    <property type="match status" value="1"/>
</dbReference>
<evidence type="ECO:0000256" key="7">
    <source>
        <dbReference type="ARBA" id="ARBA00019373"/>
    </source>
</evidence>
<evidence type="ECO:0000256" key="5">
    <source>
        <dbReference type="ARBA" id="ARBA00010185"/>
    </source>
</evidence>
<keyword evidence="16" id="KW-0594">Phospholipid biosynthesis</keyword>
<evidence type="ECO:0000256" key="22">
    <source>
        <dbReference type="ARBA" id="ARBA00032743"/>
    </source>
</evidence>
<sequence length="247" mass="26306">MSALLLAAISVKAVTELLAHRKRPLPVSAVLLACAASPAVFALAYLRAPFIAYFAAAALLLAALFALRLARFATFLTDDLAFVYFAALAVPLMYSSVLRLMLADPRRYAVLLPFVITIFSDMAAHACGSLWGKHPLAPVVSPGKTVEGSVCGFVFCVVAVLLYGYCLARFFPASVSYPRLLLFGAAGNVAAQFGDLCFSAVKREYRVKDFGKLIPGHGGALDRFDSLLFVAPLTELLCAALPAIAPL</sequence>
<keyword evidence="9" id="KW-0444">Lipid biosynthesis</keyword>
<evidence type="ECO:0000256" key="4">
    <source>
        <dbReference type="ARBA" id="ARBA00005189"/>
    </source>
</evidence>
<dbReference type="GO" id="GO:0005886">
    <property type="term" value="C:plasma membrane"/>
    <property type="evidence" value="ECO:0007669"/>
    <property type="project" value="UniProtKB-SubCell"/>
</dbReference>
<proteinExistence type="inferred from homology"/>
<feature type="transmembrane region" description="Helical" evidence="24">
    <location>
        <begin position="109"/>
        <end position="132"/>
    </location>
</feature>
<dbReference type="PANTHER" id="PTHR46382">
    <property type="entry name" value="PHOSPHATIDATE CYTIDYLYLTRANSFERASE"/>
    <property type="match status" value="1"/>
</dbReference>
<comment type="similarity">
    <text evidence="5">Belongs to the CDS family.</text>
</comment>
<evidence type="ECO:0000256" key="18">
    <source>
        <dbReference type="ARBA" id="ARBA00029893"/>
    </source>
</evidence>
<evidence type="ECO:0000313" key="25">
    <source>
        <dbReference type="EMBL" id="AGS53879.1"/>
    </source>
</evidence>
<dbReference type="EC" id="2.7.7.41" evidence="6"/>
<evidence type="ECO:0000256" key="14">
    <source>
        <dbReference type="ARBA" id="ARBA00023098"/>
    </source>
</evidence>
<comment type="catalytic activity">
    <reaction evidence="1">
        <text>a 1,2-diacyl-sn-glycero-3-phosphate + CTP + H(+) = a CDP-1,2-diacyl-sn-glycerol + diphosphate</text>
        <dbReference type="Rhea" id="RHEA:16229"/>
        <dbReference type="ChEBI" id="CHEBI:15378"/>
        <dbReference type="ChEBI" id="CHEBI:33019"/>
        <dbReference type="ChEBI" id="CHEBI:37563"/>
        <dbReference type="ChEBI" id="CHEBI:58332"/>
        <dbReference type="ChEBI" id="CHEBI:58608"/>
        <dbReference type="EC" id="2.7.7.41"/>
    </reaction>
</comment>